<dbReference type="PRINTS" id="PR00744">
    <property type="entry name" value="GLHYDRLASE37"/>
</dbReference>
<dbReference type="EC" id="3.2.1.28" evidence="7"/>
<dbReference type="EMBL" id="ML005240">
    <property type="protein sequence ID" value="RKP19354.1"/>
    <property type="molecule type" value="Genomic_DNA"/>
</dbReference>
<dbReference type="InterPro" id="IPR001680">
    <property type="entry name" value="WD40_rpt"/>
</dbReference>
<dbReference type="PROSITE" id="PS00678">
    <property type="entry name" value="WD_REPEATS_1"/>
    <property type="match status" value="2"/>
</dbReference>
<dbReference type="Gene3D" id="2.130.10.10">
    <property type="entry name" value="YVTN repeat-like/Quinoprotein amine dehydrogenase"/>
    <property type="match status" value="2"/>
</dbReference>
<name>A0A4P9YHQ5_ROZAC</name>
<keyword evidence="2 6" id="KW-0853">WD repeat</keyword>
<dbReference type="GO" id="GO:0005993">
    <property type="term" value="P:trehalose catabolic process"/>
    <property type="evidence" value="ECO:0007669"/>
    <property type="project" value="TreeGrafter"/>
</dbReference>
<dbReference type="InterPro" id="IPR036322">
    <property type="entry name" value="WD40_repeat_dom_sf"/>
</dbReference>
<comment type="similarity">
    <text evidence="1 7">Belongs to the glycosyl hydrolase 37 family.</text>
</comment>
<reference evidence="10" key="1">
    <citation type="journal article" date="2018" name="Nat. Microbiol.">
        <title>Leveraging single-cell genomics to expand the fungal tree of life.</title>
        <authorList>
            <person name="Ahrendt S.R."/>
            <person name="Quandt C.A."/>
            <person name="Ciobanu D."/>
            <person name="Clum A."/>
            <person name="Salamov A."/>
            <person name="Andreopoulos B."/>
            <person name="Cheng J.F."/>
            <person name="Woyke T."/>
            <person name="Pelin A."/>
            <person name="Henrissat B."/>
            <person name="Reynolds N.K."/>
            <person name="Benny G.L."/>
            <person name="Smith M.E."/>
            <person name="James T.Y."/>
            <person name="Grigoriev I.V."/>
        </authorList>
    </citation>
    <scope>NUCLEOTIDE SEQUENCE [LARGE SCALE GENOMIC DNA]</scope>
    <source>
        <strain evidence="10">CSF55</strain>
    </source>
</reference>
<dbReference type="EMBL" id="ML005295">
    <property type="protein sequence ID" value="RKP19107.1"/>
    <property type="molecule type" value="Genomic_DNA"/>
</dbReference>
<evidence type="ECO:0000256" key="4">
    <source>
        <dbReference type="ARBA" id="ARBA00022801"/>
    </source>
</evidence>
<dbReference type="PRINTS" id="PR00320">
    <property type="entry name" value="GPROTEINBRPT"/>
</dbReference>
<protein>
    <recommendedName>
        <fullName evidence="7">Trehalase</fullName>
        <ecNumber evidence="7">3.2.1.28</ecNumber>
    </recommendedName>
    <alternativeName>
        <fullName evidence="7">Alpha-trehalose glucohydrolase</fullName>
    </alternativeName>
</protein>
<dbReference type="InterPro" id="IPR015943">
    <property type="entry name" value="WD40/YVTN_repeat-like_dom_sf"/>
</dbReference>
<evidence type="ECO:0000256" key="2">
    <source>
        <dbReference type="ARBA" id="ARBA00022574"/>
    </source>
</evidence>
<dbReference type="Pfam" id="PF00400">
    <property type="entry name" value="WD40"/>
    <property type="match status" value="4"/>
</dbReference>
<evidence type="ECO:0000256" key="1">
    <source>
        <dbReference type="ARBA" id="ARBA00005615"/>
    </source>
</evidence>
<keyword evidence="5 7" id="KW-0326">Glycosidase</keyword>
<reference evidence="8" key="2">
    <citation type="submission" date="2018-08" db="EMBL/GenBank/DDBJ databases">
        <title>Leveraging single-cell genomics to expand the Fungal Tree of Life.</title>
        <authorList>
            <consortium name="DOE Joint Genome Institute"/>
            <person name="Ahrendt S.R."/>
            <person name="Quandt C.A."/>
            <person name="Ciobanu D."/>
            <person name="Clum A."/>
            <person name="Salamov A."/>
            <person name="Andreopoulos B."/>
            <person name="Cheng J.-F."/>
            <person name="Woyke T."/>
            <person name="Pelin A."/>
            <person name="Henrissat B."/>
            <person name="Reynolds N."/>
            <person name="Benny G.L."/>
            <person name="Smith M.E."/>
            <person name="James T.Y."/>
            <person name="Grigoriev I.V."/>
        </authorList>
    </citation>
    <scope>NUCLEOTIDE SEQUENCE</scope>
    <source>
        <strain evidence="8">CSF55</strain>
    </source>
</reference>
<evidence type="ECO:0000256" key="5">
    <source>
        <dbReference type="ARBA" id="ARBA00023295"/>
    </source>
</evidence>
<dbReference type="InterPro" id="IPR008928">
    <property type="entry name" value="6-hairpin_glycosidase_sf"/>
</dbReference>
<dbReference type="SUPFAM" id="SSF50978">
    <property type="entry name" value="WD40 repeat-like"/>
    <property type="match status" value="1"/>
</dbReference>
<dbReference type="PROSITE" id="PS00928">
    <property type="entry name" value="TREHALASE_2"/>
    <property type="match status" value="1"/>
</dbReference>
<dbReference type="SMART" id="SM00320">
    <property type="entry name" value="WD40"/>
    <property type="match status" value="5"/>
</dbReference>
<evidence type="ECO:0000313" key="8">
    <source>
        <dbReference type="EMBL" id="RKP19107.1"/>
    </source>
</evidence>
<dbReference type="InterPro" id="IPR012341">
    <property type="entry name" value="6hp_glycosidase-like_sf"/>
</dbReference>
<feature type="repeat" description="WD" evidence="6">
    <location>
        <begin position="645"/>
        <end position="688"/>
    </location>
</feature>
<evidence type="ECO:0000313" key="10">
    <source>
        <dbReference type="Proteomes" id="UP000281549"/>
    </source>
</evidence>
<dbReference type="SUPFAM" id="SSF48208">
    <property type="entry name" value="Six-hairpin glycosidases"/>
    <property type="match status" value="1"/>
</dbReference>
<gene>
    <name evidence="9" type="ORF">ROZALSC1DRAFT_29040</name>
    <name evidence="8" type="ORF">ROZALSC1DRAFT_29265</name>
</gene>
<feature type="repeat" description="WD" evidence="6">
    <location>
        <begin position="528"/>
        <end position="556"/>
    </location>
</feature>
<dbReference type="PANTHER" id="PTHR23403">
    <property type="entry name" value="TREHALASE"/>
    <property type="match status" value="1"/>
</dbReference>
<dbReference type="PROSITE" id="PS50082">
    <property type="entry name" value="WD_REPEATS_2"/>
    <property type="match status" value="4"/>
</dbReference>
<dbReference type="Gene3D" id="1.50.10.10">
    <property type="match status" value="1"/>
</dbReference>
<keyword evidence="3" id="KW-0677">Repeat</keyword>
<comment type="catalytic activity">
    <reaction evidence="7">
        <text>alpha,alpha-trehalose + H2O = alpha-D-glucose + beta-D-glucose</text>
        <dbReference type="Rhea" id="RHEA:32675"/>
        <dbReference type="ChEBI" id="CHEBI:15377"/>
        <dbReference type="ChEBI" id="CHEBI:15903"/>
        <dbReference type="ChEBI" id="CHEBI:16551"/>
        <dbReference type="ChEBI" id="CHEBI:17925"/>
        <dbReference type="EC" id="3.2.1.28"/>
    </reaction>
</comment>
<dbReference type="InterPro" id="IPR020472">
    <property type="entry name" value="WD40_PAC1"/>
</dbReference>
<dbReference type="InterPro" id="IPR001661">
    <property type="entry name" value="Glyco_hydro_37"/>
</dbReference>
<feature type="repeat" description="WD" evidence="6">
    <location>
        <begin position="689"/>
        <end position="721"/>
    </location>
</feature>
<dbReference type="PANTHER" id="PTHR23403:SF1">
    <property type="entry name" value="TREHALASE"/>
    <property type="match status" value="1"/>
</dbReference>
<dbReference type="PROSITE" id="PS50294">
    <property type="entry name" value="WD_REPEATS_REGION"/>
    <property type="match status" value="2"/>
</dbReference>
<dbReference type="Pfam" id="PF01204">
    <property type="entry name" value="Trehalase"/>
    <property type="match status" value="1"/>
</dbReference>
<organism evidence="8 10">
    <name type="scientific">Rozella allomycis (strain CSF55)</name>
    <dbReference type="NCBI Taxonomy" id="988480"/>
    <lineage>
        <taxon>Eukaryota</taxon>
        <taxon>Fungi</taxon>
        <taxon>Fungi incertae sedis</taxon>
        <taxon>Cryptomycota</taxon>
        <taxon>Cryptomycota incertae sedis</taxon>
        <taxon>Rozella</taxon>
    </lineage>
</organism>
<dbReference type="GO" id="GO:0004555">
    <property type="term" value="F:alpha,alpha-trehalase activity"/>
    <property type="evidence" value="ECO:0007669"/>
    <property type="project" value="UniProtKB-EC"/>
</dbReference>
<dbReference type="InterPro" id="IPR018232">
    <property type="entry name" value="Glyco_hydro_37_CS"/>
</dbReference>
<feature type="repeat" description="WD" evidence="6">
    <location>
        <begin position="557"/>
        <end position="598"/>
    </location>
</feature>
<dbReference type="CDD" id="cd00200">
    <property type="entry name" value="WD40"/>
    <property type="match status" value="1"/>
</dbReference>
<evidence type="ECO:0000313" key="9">
    <source>
        <dbReference type="EMBL" id="RKP19354.1"/>
    </source>
</evidence>
<evidence type="ECO:0000256" key="3">
    <source>
        <dbReference type="ARBA" id="ARBA00022737"/>
    </source>
</evidence>
<evidence type="ECO:0000256" key="6">
    <source>
        <dbReference type="PROSITE-ProRule" id="PRU00221"/>
    </source>
</evidence>
<dbReference type="AlphaFoldDB" id="A0A4P9YHQ5"/>
<dbReference type="Proteomes" id="UP000281549">
    <property type="component" value="Unassembled WGS sequence"/>
</dbReference>
<keyword evidence="4 7" id="KW-0378">Hydrolase</keyword>
<accession>A0A4P9YHQ5</accession>
<proteinExistence type="inferred from homology"/>
<evidence type="ECO:0000256" key="7">
    <source>
        <dbReference type="RuleBase" id="RU361180"/>
    </source>
</evidence>
<sequence length="721" mass="82596">MRKFDKSVVCDGCIVSSLNAPYPFVIPGGRFREFYYWDTFWIVEGLLVSEMHATIKGVIMNMLEAVKTFGFVPNGFRIYYLNRSQPPLLVQMIDRYVNATGDFEFLADSLDLLDKEYDFWMKHRSLTLPNIKEKMSLKDKHVLNLYRGENDIPRPESYIEDFEAAHAISDDPIVHKRYYSNVASGAESGWDFTSRWLSDSRSLRSINVKNIVPVDLNSILYQNEIILSRFHSYVKNNEKSEKYSKAAHDRLEAMEVFFWDSAAGCWFDFNITSMNKRDDNYHISNLSPLWSGAYKKSMFKQPLIQNIFTSLNDPLQLFPGGVPTSLIESAQQWDFPNAWAPHQYYLHAMYLKLYNEENLDYHKEMMHLVRRWINSTFCGLLFEKYDVRKPGYAGFGGEYLVQDGFGWTNGVVLYFLNLYGHELEAPSTCDSFDSFNNYNSMQEKETNDKSTERFGLKIALISLSFLLKNLQRILRMPLPKKQAAILKGHQGPVLTVKFNGNNFLQFILSWMGSPWNRSVTIVVATYRSPDNTKFASGGGDKMVLLWDVLAGRIVRKMSGHTHRVNSVAINSESSLVFSASYDATVRVWDLRSNNRQPIQILNEAKDSVSSVCVNDHEILTGTYDIRAGSLKDDNITYNGELLNEYEGHENKTLKIQSVLDNKDAHVVSGSEDGKIRFWELVNANIVNTLEGHHGVVTSIQYHPKDDCLISGGADGTVRMWC</sequence>
<dbReference type="InterPro" id="IPR019775">
    <property type="entry name" value="WD40_repeat_CS"/>
</dbReference>